<proteinExistence type="predicted"/>
<evidence type="ECO:0000313" key="3">
    <source>
        <dbReference type="Proteomes" id="UP000000226"/>
    </source>
</evidence>
<reference evidence="3" key="1">
    <citation type="journal article" date="2014" name="Nat. Genet.">
        <title>A reference genome for common bean and genome-wide analysis of dual domestications.</title>
        <authorList>
            <person name="Schmutz J."/>
            <person name="McClean P.E."/>
            <person name="Mamidi S."/>
            <person name="Wu G.A."/>
            <person name="Cannon S.B."/>
            <person name="Grimwood J."/>
            <person name="Jenkins J."/>
            <person name="Shu S."/>
            <person name="Song Q."/>
            <person name="Chavarro C."/>
            <person name="Torres-Torres M."/>
            <person name="Geffroy V."/>
            <person name="Moghaddam S.M."/>
            <person name="Gao D."/>
            <person name="Abernathy B."/>
            <person name="Barry K."/>
            <person name="Blair M."/>
            <person name="Brick M.A."/>
            <person name="Chovatia M."/>
            <person name="Gepts P."/>
            <person name="Goodstein D.M."/>
            <person name="Gonzales M."/>
            <person name="Hellsten U."/>
            <person name="Hyten D.L."/>
            <person name="Jia G."/>
            <person name="Kelly J.D."/>
            <person name="Kudrna D."/>
            <person name="Lee R."/>
            <person name="Richard M.M."/>
            <person name="Miklas P.N."/>
            <person name="Osorno J.M."/>
            <person name="Rodrigues J."/>
            <person name="Thareau V."/>
            <person name="Urrea C.A."/>
            <person name="Wang M."/>
            <person name="Yu Y."/>
            <person name="Zhang M."/>
            <person name="Wing R.A."/>
            <person name="Cregan P.B."/>
            <person name="Rokhsar D.S."/>
            <person name="Jackson S.A."/>
        </authorList>
    </citation>
    <scope>NUCLEOTIDE SEQUENCE [LARGE SCALE GENOMIC DNA]</scope>
    <source>
        <strain evidence="3">cv. G19833</strain>
    </source>
</reference>
<feature type="region of interest" description="Disordered" evidence="1">
    <location>
        <begin position="1"/>
        <end position="21"/>
    </location>
</feature>
<gene>
    <name evidence="2" type="ORF">PHAVU_002G007000g</name>
</gene>
<dbReference type="EMBL" id="CM002289">
    <property type="protein sequence ID" value="ESW28661.1"/>
    <property type="molecule type" value="Genomic_DNA"/>
</dbReference>
<evidence type="ECO:0000256" key="1">
    <source>
        <dbReference type="SAM" id="MobiDB-lite"/>
    </source>
</evidence>
<dbReference type="Gramene" id="ESW28661">
    <property type="protein sequence ID" value="ESW28661"/>
    <property type="gene ID" value="PHAVU_002G007000g"/>
</dbReference>
<keyword evidence="3" id="KW-1185">Reference proteome</keyword>
<dbReference type="AlphaFoldDB" id="V7CIF8"/>
<evidence type="ECO:0000313" key="2">
    <source>
        <dbReference type="EMBL" id="ESW28661.1"/>
    </source>
</evidence>
<accession>V7CIF8</accession>
<sequence length="69" mass="7310">MVMSRIIAGSAAGRGQRTGVGNSGECCRILNSCLETLDFGCGVPKFLCICRSRARRGVLIIVPIHMVSA</sequence>
<protein>
    <submittedName>
        <fullName evidence="2">Uncharacterized protein</fullName>
    </submittedName>
</protein>
<organism evidence="2 3">
    <name type="scientific">Phaseolus vulgaris</name>
    <name type="common">Kidney bean</name>
    <name type="synonym">French bean</name>
    <dbReference type="NCBI Taxonomy" id="3885"/>
    <lineage>
        <taxon>Eukaryota</taxon>
        <taxon>Viridiplantae</taxon>
        <taxon>Streptophyta</taxon>
        <taxon>Embryophyta</taxon>
        <taxon>Tracheophyta</taxon>
        <taxon>Spermatophyta</taxon>
        <taxon>Magnoliopsida</taxon>
        <taxon>eudicotyledons</taxon>
        <taxon>Gunneridae</taxon>
        <taxon>Pentapetalae</taxon>
        <taxon>rosids</taxon>
        <taxon>fabids</taxon>
        <taxon>Fabales</taxon>
        <taxon>Fabaceae</taxon>
        <taxon>Papilionoideae</taxon>
        <taxon>50 kb inversion clade</taxon>
        <taxon>NPAAA clade</taxon>
        <taxon>indigoferoid/millettioid clade</taxon>
        <taxon>Phaseoleae</taxon>
        <taxon>Phaseolus</taxon>
    </lineage>
</organism>
<name>V7CIF8_PHAVU</name>
<dbReference type="Proteomes" id="UP000000226">
    <property type="component" value="Chromosome 2"/>
</dbReference>